<proteinExistence type="predicted"/>
<feature type="signal peptide" evidence="1">
    <location>
        <begin position="1"/>
        <end position="33"/>
    </location>
</feature>
<evidence type="ECO:0000313" key="3">
    <source>
        <dbReference type="WBParaSite" id="PEQ_0000291201-mRNA-1"/>
    </source>
</evidence>
<keyword evidence="2" id="KW-1185">Reference proteome</keyword>
<accession>A0A914RM25</accession>
<keyword evidence="1" id="KW-0732">Signal</keyword>
<dbReference type="WBParaSite" id="PEQ_0000291201-mRNA-1">
    <property type="protein sequence ID" value="PEQ_0000291201-mRNA-1"/>
    <property type="gene ID" value="PEQ_0000291201"/>
</dbReference>
<name>A0A914RM25_PAREQ</name>
<reference evidence="3" key="1">
    <citation type="submission" date="2022-11" db="UniProtKB">
        <authorList>
            <consortium name="WormBaseParasite"/>
        </authorList>
    </citation>
    <scope>IDENTIFICATION</scope>
</reference>
<evidence type="ECO:0000313" key="2">
    <source>
        <dbReference type="Proteomes" id="UP000887564"/>
    </source>
</evidence>
<sequence>MFTHCTDVAVWRRNHSILHANFQLLYALLTGLASWGLSDTTANGDLSHFNSCEMEAQGKIRAGKDTSIIAVLHPHS</sequence>
<protein>
    <submittedName>
        <fullName evidence="3">Uncharacterized protein</fullName>
    </submittedName>
</protein>
<organism evidence="2 3">
    <name type="scientific">Parascaris equorum</name>
    <name type="common">Equine roundworm</name>
    <dbReference type="NCBI Taxonomy" id="6256"/>
    <lineage>
        <taxon>Eukaryota</taxon>
        <taxon>Metazoa</taxon>
        <taxon>Ecdysozoa</taxon>
        <taxon>Nematoda</taxon>
        <taxon>Chromadorea</taxon>
        <taxon>Rhabditida</taxon>
        <taxon>Spirurina</taxon>
        <taxon>Ascaridomorpha</taxon>
        <taxon>Ascaridoidea</taxon>
        <taxon>Ascarididae</taxon>
        <taxon>Parascaris</taxon>
    </lineage>
</organism>
<dbReference type="Proteomes" id="UP000887564">
    <property type="component" value="Unplaced"/>
</dbReference>
<feature type="chain" id="PRO_5037067585" evidence="1">
    <location>
        <begin position="34"/>
        <end position="76"/>
    </location>
</feature>
<dbReference type="AlphaFoldDB" id="A0A914RM25"/>
<evidence type="ECO:0000256" key="1">
    <source>
        <dbReference type="SAM" id="SignalP"/>
    </source>
</evidence>